<proteinExistence type="predicted"/>
<name>A0A2P2PFD1_RHIMU</name>
<sequence>MPSSYIFKLSKRVNLGHLTEQCLSYLDFMCLETLYFLNRNLVLVPMSWI</sequence>
<protein>
    <submittedName>
        <fullName evidence="1">Uncharacterized protein</fullName>
    </submittedName>
</protein>
<accession>A0A2P2PFD1</accession>
<dbReference type="EMBL" id="GGEC01072952">
    <property type="protein sequence ID" value="MBX53436.1"/>
    <property type="molecule type" value="Transcribed_RNA"/>
</dbReference>
<reference evidence="1" key="1">
    <citation type="submission" date="2018-02" db="EMBL/GenBank/DDBJ databases">
        <title>Rhizophora mucronata_Transcriptome.</title>
        <authorList>
            <person name="Meera S.P."/>
            <person name="Sreeshan A."/>
            <person name="Augustine A."/>
        </authorList>
    </citation>
    <scope>NUCLEOTIDE SEQUENCE</scope>
    <source>
        <tissue evidence="1">Leaf</tissue>
    </source>
</reference>
<evidence type="ECO:0000313" key="1">
    <source>
        <dbReference type="EMBL" id="MBX53436.1"/>
    </source>
</evidence>
<dbReference type="AlphaFoldDB" id="A0A2P2PFD1"/>
<organism evidence="1">
    <name type="scientific">Rhizophora mucronata</name>
    <name type="common">Asiatic mangrove</name>
    <dbReference type="NCBI Taxonomy" id="61149"/>
    <lineage>
        <taxon>Eukaryota</taxon>
        <taxon>Viridiplantae</taxon>
        <taxon>Streptophyta</taxon>
        <taxon>Embryophyta</taxon>
        <taxon>Tracheophyta</taxon>
        <taxon>Spermatophyta</taxon>
        <taxon>Magnoliopsida</taxon>
        <taxon>eudicotyledons</taxon>
        <taxon>Gunneridae</taxon>
        <taxon>Pentapetalae</taxon>
        <taxon>rosids</taxon>
        <taxon>fabids</taxon>
        <taxon>Malpighiales</taxon>
        <taxon>Rhizophoraceae</taxon>
        <taxon>Rhizophora</taxon>
    </lineage>
</organism>